<reference evidence="1" key="1">
    <citation type="submission" date="2020-05" db="EMBL/GenBank/DDBJ databases">
        <authorList>
            <person name="Chiriac C."/>
            <person name="Salcher M."/>
            <person name="Ghai R."/>
            <person name="Kavagutti S V."/>
        </authorList>
    </citation>
    <scope>NUCLEOTIDE SEQUENCE</scope>
</reference>
<sequence length="147" mass="16354">MRARNMHHAGVGAVPLVVAVDFLESRIWKLDHVEDENGQRITAATPWGIHKLHSKKTASIDLHSVTADPEYWAALSKEVAGGTDIVLLGHGKCKAYASHLFAGYLEKHHKEVAHRIQGEIRCDIDSITDAQLIQIGRDFFERLDVLA</sequence>
<accession>A0A6J6LY14</accession>
<dbReference type="EMBL" id="CAEZWR010000091">
    <property type="protein sequence ID" value="CAB4666676.1"/>
    <property type="molecule type" value="Genomic_DNA"/>
</dbReference>
<organism evidence="1">
    <name type="scientific">freshwater metagenome</name>
    <dbReference type="NCBI Taxonomy" id="449393"/>
    <lineage>
        <taxon>unclassified sequences</taxon>
        <taxon>metagenomes</taxon>
        <taxon>ecological metagenomes</taxon>
    </lineage>
</organism>
<protein>
    <submittedName>
        <fullName evidence="1">Unannotated protein</fullName>
    </submittedName>
</protein>
<name>A0A6J6LY14_9ZZZZ</name>
<gene>
    <name evidence="1" type="ORF">UFOPK2282_00860</name>
</gene>
<proteinExistence type="predicted"/>
<dbReference type="AlphaFoldDB" id="A0A6J6LY14"/>
<evidence type="ECO:0000313" key="1">
    <source>
        <dbReference type="EMBL" id="CAB4666676.1"/>
    </source>
</evidence>